<dbReference type="InterPro" id="IPR012902">
    <property type="entry name" value="N_methyl_site"/>
</dbReference>
<dbReference type="InterPro" id="IPR045584">
    <property type="entry name" value="Pilin-like"/>
</dbReference>
<dbReference type="RefSeq" id="WP_010034599.1">
    <property type="nucleotide sequence ID" value="NZ_CP025958.1"/>
</dbReference>
<dbReference type="InterPro" id="IPR027558">
    <property type="entry name" value="Pre_pil_HX9DG_C"/>
</dbReference>
<dbReference type="EMBL" id="CP025958">
    <property type="protein sequence ID" value="AWM39955.1"/>
    <property type="molecule type" value="Genomic_DNA"/>
</dbReference>
<dbReference type="Pfam" id="PF07963">
    <property type="entry name" value="N_methyl"/>
    <property type="match status" value="1"/>
</dbReference>
<sequence length="307" mass="33461">MKRVRSTRPAFTLIELLVVIAIIAILIGLLLPAVQKVRAAAARMVCGNNLKQIGLAVHNYAGANEDCFPKYDGTNRRLSWTTLLLPYLEQDNVYKMIDQTQTWAATANGCQNRAAGQVPLKVFVCPANPGAQRMPLIADPEVTGGSFRAAPTDYTVAEGFYYSTNPFNWVEGTIRGTAAIGKRRITDVTDGTSNTLVIFENADVPNLWINGKLTTDNTNTVTTYQHSNNGTWCNPNNNNMRGWDATGTVQFGPYIVNKRNGAALYGFHTGGAHALIGDGSVRFFGENTTAETVKRYVSFNGGDINDD</sequence>
<reference evidence="2 3" key="1">
    <citation type="submission" date="2018-01" db="EMBL/GenBank/DDBJ databases">
        <title>G. obscuriglobus.</title>
        <authorList>
            <person name="Franke J."/>
            <person name="Blomberg W."/>
            <person name="Selmecki A."/>
        </authorList>
    </citation>
    <scope>NUCLEOTIDE SEQUENCE [LARGE SCALE GENOMIC DNA]</scope>
    <source>
        <strain evidence="2 3">DSM 5831</strain>
    </source>
</reference>
<evidence type="ECO:0000313" key="2">
    <source>
        <dbReference type="EMBL" id="AWM39955.1"/>
    </source>
</evidence>
<organism evidence="2 3">
    <name type="scientific">Gemmata obscuriglobus</name>
    <dbReference type="NCBI Taxonomy" id="114"/>
    <lineage>
        <taxon>Bacteria</taxon>
        <taxon>Pseudomonadati</taxon>
        <taxon>Planctomycetota</taxon>
        <taxon>Planctomycetia</taxon>
        <taxon>Gemmatales</taxon>
        <taxon>Gemmataceae</taxon>
        <taxon>Gemmata</taxon>
    </lineage>
</organism>
<accession>A0A2Z3HAD6</accession>
<dbReference type="AlphaFoldDB" id="A0A2Z3HAD6"/>
<gene>
    <name evidence="2" type="ORF">C1280_25080</name>
</gene>
<dbReference type="Proteomes" id="UP000245802">
    <property type="component" value="Chromosome"/>
</dbReference>
<feature type="domain" description="DUF1559" evidence="1">
    <location>
        <begin position="35"/>
        <end position="288"/>
    </location>
</feature>
<dbReference type="KEGG" id="gog:C1280_25080"/>
<dbReference type="SUPFAM" id="SSF54523">
    <property type="entry name" value="Pili subunits"/>
    <property type="match status" value="1"/>
</dbReference>
<dbReference type="Pfam" id="PF07596">
    <property type="entry name" value="SBP_bac_10"/>
    <property type="match status" value="1"/>
</dbReference>
<dbReference type="OrthoDB" id="272462at2"/>
<keyword evidence="3" id="KW-1185">Reference proteome</keyword>
<evidence type="ECO:0000259" key="1">
    <source>
        <dbReference type="Pfam" id="PF07596"/>
    </source>
</evidence>
<protein>
    <submittedName>
        <fullName evidence="2">Prepilin-type cleavage/methylation domain-containing protein</fullName>
    </submittedName>
</protein>
<dbReference type="Gene3D" id="3.30.700.10">
    <property type="entry name" value="Glycoprotein, Type 4 Pilin"/>
    <property type="match status" value="1"/>
</dbReference>
<evidence type="ECO:0000313" key="3">
    <source>
        <dbReference type="Proteomes" id="UP000245802"/>
    </source>
</evidence>
<dbReference type="NCBIfam" id="TIGR04294">
    <property type="entry name" value="pre_pil_HX9DG"/>
    <property type="match status" value="1"/>
</dbReference>
<dbReference type="PANTHER" id="PTHR30093:SF2">
    <property type="entry name" value="TYPE II SECRETION SYSTEM PROTEIN H"/>
    <property type="match status" value="1"/>
</dbReference>
<dbReference type="NCBIfam" id="TIGR02532">
    <property type="entry name" value="IV_pilin_GFxxxE"/>
    <property type="match status" value="1"/>
</dbReference>
<name>A0A2Z3HAD6_9BACT</name>
<dbReference type="InterPro" id="IPR011453">
    <property type="entry name" value="DUF1559"/>
</dbReference>
<dbReference type="PANTHER" id="PTHR30093">
    <property type="entry name" value="GENERAL SECRETION PATHWAY PROTEIN G"/>
    <property type="match status" value="1"/>
</dbReference>
<proteinExistence type="predicted"/>